<feature type="region of interest" description="Disordered" evidence="1">
    <location>
        <begin position="15"/>
        <end position="43"/>
    </location>
</feature>
<dbReference type="EMBL" id="KZ293719">
    <property type="protein sequence ID" value="PBK82280.1"/>
    <property type="molecule type" value="Genomic_DNA"/>
</dbReference>
<evidence type="ECO:0000313" key="3">
    <source>
        <dbReference type="Proteomes" id="UP000217790"/>
    </source>
</evidence>
<accession>A0A2H3CK78</accession>
<sequence>MATAADDVTLSAAQLLPADSTSSKKKSKKKSAATTTLSYPGIRSSCRRGKMTQTGHHFEQAKTSKDNVRIGSGDRFWSRNRRLVGVPSQDNVAHRVDVISALNTSLPSAANSYLFSFGVWSLIWIFLSDGLSLWHRSQDGQPWIQMLCTGGLRDALRIE</sequence>
<organism evidence="2 3">
    <name type="scientific">Armillaria gallica</name>
    <name type="common">Bulbous honey fungus</name>
    <name type="synonym">Armillaria bulbosa</name>
    <dbReference type="NCBI Taxonomy" id="47427"/>
    <lineage>
        <taxon>Eukaryota</taxon>
        <taxon>Fungi</taxon>
        <taxon>Dikarya</taxon>
        <taxon>Basidiomycota</taxon>
        <taxon>Agaricomycotina</taxon>
        <taxon>Agaricomycetes</taxon>
        <taxon>Agaricomycetidae</taxon>
        <taxon>Agaricales</taxon>
        <taxon>Marasmiineae</taxon>
        <taxon>Physalacriaceae</taxon>
        <taxon>Armillaria</taxon>
    </lineage>
</organism>
<proteinExistence type="predicted"/>
<name>A0A2H3CK78_ARMGA</name>
<evidence type="ECO:0000313" key="2">
    <source>
        <dbReference type="EMBL" id="PBK82280.1"/>
    </source>
</evidence>
<reference evidence="3" key="1">
    <citation type="journal article" date="2017" name="Nat. Ecol. Evol.">
        <title>Genome expansion and lineage-specific genetic innovations in the forest pathogenic fungi Armillaria.</title>
        <authorList>
            <person name="Sipos G."/>
            <person name="Prasanna A.N."/>
            <person name="Walter M.C."/>
            <person name="O'Connor E."/>
            <person name="Balint B."/>
            <person name="Krizsan K."/>
            <person name="Kiss B."/>
            <person name="Hess J."/>
            <person name="Varga T."/>
            <person name="Slot J."/>
            <person name="Riley R."/>
            <person name="Boka B."/>
            <person name="Rigling D."/>
            <person name="Barry K."/>
            <person name="Lee J."/>
            <person name="Mihaltcheva S."/>
            <person name="LaButti K."/>
            <person name="Lipzen A."/>
            <person name="Waldron R."/>
            <person name="Moloney N.M."/>
            <person name="Sperisen C."/>
            <person name="Kredics L."/>
            <person name="Vagvoelgyi C."/>
            <person name="Patrignani A."/>
            <person name="Fitzpatrick D."/>
            <person name="Nagy I."/>
            <person name="Doyle S."/>
            <person name="Anderson J.B."/>
            <person name="Grigoriev I.V."/>
            <person name="Gueldener U."/>
            <person name="Muensterkoetter M."/>
            <person name="Nagy L.G."/>
        </authorList>
    </citation>
    <scope>NUCLEOTIDE SEQUENCE [LARGE SCALE GENOMIC DNA]</scope>
    <source>
        <strain evidence="3">Ar21-2</strain>
    </source>
</reference>
<protein>
    <submittedName>
        <fullName evidence="2">Uncharacterized protein</fullName>
    </submittedName>
</protein>
<keyword evidence="3" id="KW-1185">Reference proteome</keyword>
<dbReference type="AlphaFoldDB" id="A0A2H3CK78"/>
<dbReference type="InParanoid" id="A0A2H3CK78"/>
<dbReference type="Proteomes" id="UP000217790">
    <property type="component" value="Unassembled WGS sequence"/>
</dbReference>
<gene>
    <name evidence="2" type="ORF">ARMGADRAFT_1038740</name>
</gene>
<evidence type="ECO:0000256" key="1">
    <source>
        <dbReference type="SAM" id="MobiDB-lite"/>
    </source>
</evidence>